<dbReference type="InterPro" id="IPR029033">
    <property type="entry name" value="His_PPase_superfam"/>
</dbReference>
<gene>
    <name evidence="2" type="ORF">GQ26_0151040</name>
</gene>
<accession>A0A093VL53</accession>
<dbReference type="InterPro" id="IPR013078">
    <property type="entry name" value="His_Pase_superF_clade-1"/>
</dbReference>
<protein>
    <submittedName>
        <fullName evidence="2">Phosphomutase-like protein 3</fullName>
    </submittedName>
</protein>
<dbReference type="CDD" id="cd07067">
    <property type="entry name" value="HP_PGM_like"/>
    <property type="match status" value="1"/>
</dbReference>
<feature type="signal peptide" evidence="1">
    <location>
        <begin position="1"/>
        <end position="18"/>
    </location>
</feature>
<dbReference type="EMBL" id="JPOX01000015">
    <property type="protein sequence ID" value="KFX47381.1"/>
    <property type="molecule type" value="Genomic_DNA"/>
</dbReference>
<dbReference type="GO" id="GO:0016791">
    <property type="term" value="F:phosphatase activity"/>
    <property type="evidence" value="ECO:0007669"/>
    <property type="project" value="TreeGrafter"/>
</dbReference>
<dbReference type="InterPro" id="IPR050275">
    <property type="entry name" value="PGM_Phosphatase"/>
</dbReference>
<evidence type="ECO:0000256" key="1">
    <source>
        <dbReference type="SAM" id="SignalP"/>
    </source>
</evidence>
<dbReference type="PANTHER" id="PTHR48100">
    <property type="entry name" value="BROAD-SPECIFICITY PHOSPHATASE YOR283W-RELATED"/>
    <property type="match status" value="1"/>
</dbReference>
<dbReference type="eggNOG" id="KOG4754">
    <property type="taxonomic scope" value="Eukaryota"/>
</dbReference>
<reference evidence="2" key="1">
    <citation type="journal article" date="2014" name="PLoS Genet.">
        <title>Signature Gene Expression Reveals Novel Clues to the Molecular Mechanisms of Dimorphic Transition in Penicillium marneffei.</title>
        <authorList>
            <person name="Yang E."/>
            <person name="Wang G."/>
            <person name="Cai J."/>
            <person name="Woo P.C."/>
            <person name="Lau S.K."/>
            <person name="Yuen K.-Y."/>
            <person name="Chow W.-N."/>
            <person name="Lin X."/>
        </authorList>
    </citation>
    <scope>NUCLEOTIDE SEQUENCE [LARGE SCALE GENOMIC DNA]</scope>
    <source>
        <strain evidence="2">PM1</strain>
    </source>
</reference>
<organism evidence="2">
    <name type="scientific">Talaromyces marneffei PM1</name>
    <dbReference type="NCBI Taxonomy" id="1077442"/>
    <lineage>
        <taxon>Eukaryota</taxon>
        <taxon>Fungi</taxon>
        <taxon>Dikarya</taxon>
        <taxon>Ascomycota</taxon>
        <taxon>Pezizomycotina</taxon>
        <taxon>Eurotiomycetes</taxon>
        <taxon>Eurotiomycetidae</taxon>
        <taxon>Eurotiales</taxon>
        <taxon>Trichocomaceae</taxon>
        <taxon>Talaromyces</taxon>
        <taxon>Talaromyces sect. Talaromyces</taxon>
    </lineage>
</organism>
<dbReference type="Gene3D" id="3.40.50.1240">
    <property type="entry name" value="Phosphoglycerate mutase-like"/>
    <property type="match status" value="1"/>
</dbReference>
<evidence type="ECO:0000313" key="2">
    <source>
        <dbReference type="EMBL" id="KFX47381.1"/>
    </source>
</evidence>
<dbReference type="Pfam" id="PF00300">
    <property type="entry name" value="His_Phos_1"/>
    <property type="match status" value="1"/>
</dbReference>
<name>A0A093VL53_TALMA</name>
<comment type="caution">
    <text evidence="2">The sequence shown here is derived from an EMBL/GenBank/DDBJ whole genome shotgun (WGS) entry which is preliminary data.</text>
</comment>
<dbReference type="AlphaFoldDB" id="A0A093VL53"/>
<proteinExistence type="predicted"/>
<dbReference type="GO" id="GO:0005737">
    <property type="term" value="C:cytoplasm"/>
    <property type="evidence" value="ECO:0007669"/>
    <property type="project" value="TreeGrafter"/>
</dbReference>
<feature type="chain" id="PRO_5001888559" evidence="1">
    <location>
        <begin position="19"/>
        <end position="453"/>
    </location>
</feature>
<sequence>MKFSTLISLAAAATTASASYINYTTVTGYFLQDDPSTNPSTFVYYQEDFGLINRTYTGQGKAHGRSQWQKFYQELKRMNRESPENVQYKVFFFGRHGEGYHNAAESFYGTPAWNCYWAEVNGNGTATWNDPALTPNGISQAQIAHKYWQTLIDEEKIHTPDAYYVSPLTRCLQTVDITFSGLDMPHPSAEFKPIVKELLREGISIHTCDNRRSKTYIRNLYPEWTIEEGFTENDEYWNGISEETSSSQAIRSKKALDQIFTELNNVEESDCEPAGDNLFVSVTSHSGEISSLLSVLGHRPFRLATGAVIPVLVRAETMKKTVPTACQTWAVNPHCTAPPVTSADVCVCSASATPVTTPLVTITSEPPTVTATLMLVYNHFSPSEFFENIPDESICLFLFLIPGAHTNLQPAERFILDTLPVYETCSIRLVGFAKPKSLHASVSSALTVLVYME</sequence>
<keyword evidence="1" id="KW-0732">Signal</keyword>
<dbReference type="HOGENOM" id="CLU_039184_0_1_1"/>
<dbReference type="SUPFAM" id="SSF53254">
    <property type="entry name" value="Phosphoglycerate mutase-like"/>
    <property type="match status" value="1"/>
</dbReference>
<dbReference type="SMART" id="SM00855">
    <property type="entry name" value="PGAM"/>
    <property type="match status" value="1"/>
</dbReference>
<dbReference type="PANTHER" id="PTHR48100:SF32">
    <property type="entry name" value="ANCHORED PROTEIN, PUTATIVE (AFU_ORTHOLOGUE AFUA_1G10590)-RELATED"/>
    <property type="match status" value="1"/>
</dbReference>